<comment type="caution">
    <text evidence="7">The sequence shown here is derived from an EMBL/GenBank/DDBJ whole genome shotgun (WGS) entry which is preliminary data.</text>
</comment>
<dbReference type="Proteomes" id="UP000541558">
    <property type="component" value="Unassembled WGS sequence"/>
</dbReference>
<comment type="similarity">
    <text evidence="2">Belongs to the class-II pyridoxal-phosphate-dependent aminotransferase family. BioF subfamily.</text>
</comment>
<evidence type="ECO:0000313" key="7">
    <source>
        <dbReference type="EMBL" id="KAF5331343.1"/>
    </source>
</evidence>
<evidence type="ECO:0000259" key="6">
    <source>
        <dbReference type="Pfam" id="PF00155"/>
    </source>
</evidence>
<dbReference type="GO" id="GO:0030170">
    <property type="term" value="F:pyridoxal phosphate binding"/>
    <property type="evidence" value="ECO:0007669"/>
    <property type="project" value="InterPro"/>
</dbReference>
<dbReference type="GO" id="GO:0009102">
    <property type="term" value="P:biotin biosynthetic process"/>
    <property type="evidence" value="ECO:0007669"/>
    <property type="project" value="TreeGrafter"/>
</dbReference>
<dbReference type="Pfam" id="PF00155">
    <property type="entry name" value="Aminotran_1_2"/>
    <property type="match status" value="1"/>
</dbReference>
<dbReference type="InterPro" id="IPR015421">
    <property type="entry name" value="PyrdxlP-dep_Trfase_major"/>
</dbReference>
<dbReference type="Gene3D" id="3.90.1150.10">
    <property type="entry name" value="Aspartate Aminotransferase, domain 1"/>
    <property type="match status" value="1"/>
</dbReference>
<dbReference type="EMBL" id="JAACJK010000114">
    <property type="protein sequence ID" value="KAF5331343.1"/>
    <property type="molecule type" value="Genomic_DNA"/>
</dbReference>
<feature type="compositionally biased region" description="Low complexity" evidence="5">
    <location>
        <begin position="1"/>
        <end position="11"/>
    </location>
</feature>
<feature type="region of interest" description="Disordered" evidence="5">
    <location>
        <begin position="1"/>
        <end position="25"/>
    </location>
</feature>
<sequence>MSIKPSSKSYGPPSPPSSLPTMPASLPPLTALETAMVASMNGRRDANLPRFDGDIVFPDHAGDFFSNDYLSVNRLPHIRQQFLDTLANEPLLLGSTGTRAIAGTTPQHVSLERYFSQQFDVEQAMIFNGGYMANLTFFGYAPQPGDVILYDEYIHASMHDGIRISRAANQAFGFVHNSLKDLESKIKQILQQYPKIADGTSTLFIVLESVYSMDGDFAPMEEIIDLVEKYVPPQSAHIAVDEAHSIGLFGPGGKGLLREWGLEKRVHSVIFPLTKAVNFIGGVLTTTPLIYQYLSNYARSWLYATSLPHVDVVGIKFCFEVMQTPEADELRCKVADNSWLFWKLFNEATRDIPRDVLSLLNPDTKNLHSRGLISPVFPLHTMRAVSLQHWLTKYGYGAHAIVYPGVPKGTDRVRAVIHGKNTEGEIRDFVKILRRWALHQASQTVQARL</sequence>
<keyword evidence="4" id="KW-0663">Pyridoxal phosphate</keyword>
<dbReference type="SUPFAM" id="SSF53383">
    <property type="entry name" value="PLP-dependent transferases"/>
    <property type="match status" value="1"/>
</dbReference>
<protein>
    <recommendedName>
        <fullName evidence="6">Aminotransferase class I/classII large domain-containing protein</fullName>
    </recommendedName>
</protein>
<dbReference type="PANTHER" id="PTHR13693">
    <property type="entry name" value="CLASS II AMINOTRANSFERASE/8-AMINO-7-OXONONANOATE SYNTHASE"/>
    <property type="match status" value="1"/>
</dbReference>
<evidence type="ECO:0000256" key="5">
    <source>
        <dbReference type="SAM" id="MobiDB-lite"/>
    </source>
</evidence>
<dbReference type="PANTHER" id="PTHR13693:SF77">
    <property type="entry name" value="8-AMINO-7-OXONONANOATE SYNTHASE"/>
    <property type="match status" value="1"/>
</dbReference>
<feature type="domain" description="Aminotransferase class I/classII large" evidence="6">
    <location>
        <begin position="66"/>
        <end position="356"/>
    </location>
</feature>
<reference evidence="7 8" key="1">
    <citation type="journal article" date="2020" name="ISME J.">
        <title>Uncovering the hidden diversity of litter-decomposition mechanisms in mushroom-forming fungi.</title>
        <authorList>
            <person name="Floudas D."/>
            <person name="Bentzer J."/>
            <person name="Ahren D."/>
            <person name="Johansson T."/>
            <person name="Persson P."/>
            <person name="Tunlid A."/>
        </authorList>
    </citation>
    <scope>NUCLEOTIDE SEQUENCE [LARGE SCALE GENOMIC DNA]</scope>
    <source>
        <strain evidence="7 8">CBS 175.51</strain>
    </source>
</reference>
<evidence type="ECO:0000256" key="2">
    <source>
        <dbReference type="ARBA" id="ARBA00010008"/>
    </source>
</evidence>
<gene>
    <name evidence="7" type="ORF">D9611_011853</name>
</gene>
<evidence type="ECO:0000313" key="8">
    <source>
        <dbReference type="Proteomes" id="UP000541558"/>
    </source>
</evidence>
<evidence type="ECO:0000256" key="1">
    <source>
        <dbReference type="ARBA" id="ARBA00001933"/>
    </source>
</evidence>
<accession>A0A8H5BZG9</accession>
<dbReference type="Gene3D" id="3.40.640.10">
    <property type="entry name" value="Type I PLP-dependent aspartate aminotransferase-like (Major domain)"/>
    <property type="match status" value="1"/>
</dbReference>
<keyword evidence="3" id="KW-0808">Transferase</keyword>
<evidence type="ECO:0000256" key="4">
    <source>
        <dbReference type="ARBA" id="ARBA00022898"/>
    </source>
</evidence>
<proteinExistence type="inferred from homology"/>
<dbReference type="InterPro" id="IPR050087">
    <property type="entry name" value="AON_synthase_class-II"/>
</dbReference>
<dbReference type="InterPro" id="IPR015424">
    <property type="entry name" value="PyrdxlP-dep_Trfase"/>
</dbReference>
<organism evidence="7 8">
    <name type="scientific">Ephemerocybe angulata</name>
    <dbReference type="NCBI Taxonomy" id="980116"/>
    <lineage>
        <taxon>Eukaryota</taxon>
        <taxon>Fungi</taxon>
        <taxon>Dikarya</taxon>
        <taxon>Basidiomycota</taxon>
        <taxon>Agaricomycotina</taxon>
        <taxon>Agaricomycetes</taxon>
        <taxon>Agaricomycetidae</taxon>
        <taxon>Agaricales</taxon>
        <taxon>Agaricineae</taxon>
        <taxon>Psathyrellaceae</taxon>
        <taxon>Ephemerocybe</taxon>
    </lineage>
</organism>
<dbReference type="GO" id="GO:0016740">
    <property type="term" value="F:transferase activity"/>
    <property type="evidence" value="ECO:0007669"/>
    <property type="project" value="UniProtKB-KW"/>
</dbReference>
<keyword evidence="8" id="KW-1185">Reference proteome</keyword>
<dbReference type="InterPro" id="IPR015422">
    <property type="entry name" value="PyrdxlP-dep_Trfase_small"/>
</dbReference>
<comment type="cofactor">
    <cofactor evidence="1">
        <name>pyridoxal 5'-phosphate</name>
        <dbReference type="ChEBI" id="CHEBI:597326"/>
    </cofactor>
</comment>
<dbReference type="InterPro" id="IPR004839">
    <property type="entry name" value="Aminotransferase_I/II_large"/>
</dbReference>
<name>A0A8H5BZG9_9AGAR</name>
<dbReference type="AlphaFoldDB" id="A0A8H5BZG9"/>
<dbReference type="OrthoDB" id="2382073at2759"/>
<evidence type="ECO:0000256" key="3">
    <source>
        <dbReference type="ARBA" id="ARBA00022679"/>
    </source>
</evidence>